<proteinExistence type="predicted"/>
<gene>
    <name evidence="2" type="ORF">CNECB9_2370074</name>
</gene>
<sequence>MTENNNSSQRERAIAAEIEHRRLVRETLGEWWERLGQIAATWDLETVKHLVVLNAAGFAGVATLLAGNKPLQPLWVGAAALLGYGFGVVLAILNMHLGANAFERMSTEVGDRIKKTWNLEESTKGFYDAPKKGRILSVAGQICGWSSALLAVASTIAVGVSLAR</sequence>
<feature type="transmembrane region" description="Helical" evidence="1">
    <location>
        <begin position="142"/>
        <end position="163"/>
    </location>
</feature>
<feature type="transmembrane region" description="Helical" evidence="1">
    <location>
        <begin position="50"/>
        <end position="68"/>
    </location>
</feature>
<reference evidence="2" key="1">
    <citation type="submission" date="2016-09" db="EMBL/GenBank/DDBJ databases">
        <authorList>
            <person name="Capua I."/>
            <person name="De Benedictis P."/>
            <person name="Joannis T."/>
            <person name="Lombin L.H."/>
            <person name="Cattoli G."/>
        </authorList>
    </citation>
    <scope>NUCLEOTIDE SEQUENCE</scope>
    <source>
        <strain evidence="2">B9</strain>
    </source>
</reference>
<dbReference type="EMBL" id="FMSH01000154">
    <property type="protein sequence ID" value="SCU75500.1"/>
    <property type="molecule type" value="Genomic_DNA"/>
</dbReference>
<feature type="transmembrane region" description="Helical" evidence="1">
    <location>
        <begin position="74"/>
        <end position="95"/>
    </location>
</feature>
<keyword evidence="1" id="KW-0472">Membrane</keyword>
<evidence type="ECO:0000256" key="1">
    <source>
        <dbReference type="SAM" id="Phobius"/>
    </source>
</evidence>
<dbReference type="RefSeq" id="WP_340524021.1">
    <property type="nucleotide sequence ID" value="NZ_FMSH01000154.1"/>
</dbReference>
<keyword evidence="1" id="KW-1133">Transmembrane helix</keyword>
<keyword evidence="1" id="KW-0812">Transmembrane</keyword>
<organism evidence="2">
    <name type="scientific">Cupriavidus necator</name>
    <name type="common">Alcaligenes eutrophus</name>
    <name type="synonym">Ralstonia eutropha</name>
    <dbReference type="NCBI Taxonomy" id="106590"/>
    <lineage>
        <taxon>Bacteria</taxon>
        <taxon>Pseudomonadati</taxon>
        <taxon>Pseudomonadota</taxon>
        <taxon>Betaproteobacteria</taxon>
        <taxon>Burkholderiales</taxon>
        <taxon>Burkholderiaceae</taxon>
        <taxon>Cupriavidus</taxon>
    </lineage>
</organism>
<accession>A0A1K0IE96</accession>
<name>A0A1K0IE96_CUPNE</name>
<dbReference type="AlphaFoldDB" id="A0A1K0IE96"/>
<protein>
    <submittedName>
        <fullName evidence="2">Uncharacterized protein</fullName>
    </submittedName>
</protein>
<evidence type="ECO:0000313" key="2">
    <source>
        <dbReference type="EMBL" id="SCU75500.1"/>
    </source>
</evidence>